<feature type="domain" description="Putative auto-transporter adhesin head GIN" evidence="2">
    <location>
        <begin position="41"/>
        <end position="253"/>
    </location>
</feature>
<name>A0A9D9ERM0_9BACT</name>
<dbReference type="PROSITE" id="PS51257">
    <property type="entry name" value="PROKAR_LIPOPROTEIN"/>
    <property type="match status" value="1"/>
</dbReference>
<gene>
    <name evidence="3" type="ORF">IAC06_05770</name>
</gene>
<reference evidence="3" key="2">
    <citation type="journal article" date="2021" name="PeerJ">
        <title>Extensive microbial diversity within the chicken gut microbiome revealed by metagenomics and culture.</title>
        <authorList>
            <person name="Gilroy R."/>
            <person name="Ravi A."/>
            <person name="Getino M."/>
            <person name="Pursley I."/>
            <person name="Horton D.L."/>
            <person name="Alikhan N.F."/>
            <person name="Baker D."/>
            <person name="Gharbi K."/>
            <person name="Hall N."/>
            <person name="Watson M."/>
            <person name="Adriaenssens E.M."/>
            <person name="Foster-Nyarko E."/>
            <person name="Jarju S."/>
            <person name="Secka A."/>
            <person name="Antonio M."/>
            <person name="Oren A."/>
            <person name="Chaudhuri R.R."/>
            <person name="La Ragione R."/>
            <person name="Hildebrand F."/>
            <person name="Pallen M.J."/>
        </authorList>
    </citation>
    <scope>NUCLEOTIDE SEQUENCE</scope>
    <source>
        <strain evidence="3">B1-20833</strain>
    </source>
</reference>
<keyword evidence="1" id="KW-0732">Signal</keyword>
<feature type="signal peptide" evidence="1">
    <location>
        <begin position="1"/>
        <end position="27"/>
    </location>
</feature>
<dbReference type="EMBL" id="JADIMI010000056">
    <property type="protein sequence ID" value="MBO8452374.1"/>
    <property type="molecule type" value="Genomic_DNA"/>
</dbReference>
<accession>A0A9D9ERM0</accession>
<dbReference type="Pfam" id="PF10988">
    <property type="entry name" value="DUF2807"/>
    <property type="match status" value="1"/>
</dbReference>
<dbReference type="AlphaFoldDB" id="A0A9D9ERM0"/>
<proteinExistence type="predicted"/>
<evidence type="ECO:0000259" key="2">
    <source>
        <dbReference type="Pfam" id="PF10988"/>
    </source>
</evidence>
<comment type="caution">
    <text evidence="3">The sequence shown here is derived from an EMBL/GenBank/DDBJ whole genome shotgun (WGS) entry which is preliminary data.</text>
</comment>
<feature type="chain" id="PRO_5039704157" evidence="1">
    <location>
        <begin position="28"/>
        <end position="276"/>
    </location>
</feature>
<reference evidence="3" key="1">
    <citation type="submission" date="2020-10" db="EMBL/GenBank/DDBJ databases">
        <authorList>
            <person name="Gilroy R."/>
        </authorList>
    </citation>
    <scope>NUCLEOTIDE SEQUENCE</scope>
    <source>
        <strain evidence="3">B1-20833</strain>
    </source>
</reference>
<evidence type="ECO:0000256" key="1">
    <source>
        <dbReference type="SAM" id="SignalP"/>
    </source>
</evidence>
<dbReference type="Proteomes" id="UP000823661">
    <property type="component" value="Unassembled WGS sequence"/>
</dbReference>
<sequence>MKRIFLSVCLAMVAAVLYGCSGLRVDAAGYTDSTMVPLPMEFKGIDVEDAIEVVFGGVGDEAFIESDANLLPYIEVYETRGLLKIRFSDDIHLRGNRWNHLHTIVKIPYKNGVNTVSVSGASSFSSGVPFTGTSFSVSASGASEVICDIDVTDNIMVDLSGAASLQCGTVRAARMYIDASGASSFSASGMVSECEMSLSGASSIESAPGTDRYSLRLDKCTGDLSGASSAVFCSDGFIACSLSGGSHIYFKGGADSKRSDCSGGSSIEWDGYLLYE</sequence>
<organism evidence="3 4">
    <name type="scientific">Candidatus Cryptobacteroides intestinavium</name>
    <dbReference type="NCBI Taxonomy" id="2840766"/>
    <lineage>
        <taxon>Bacteria</taxon>
        <taxon>Pseudomonadati</taxon>
        <taxon>Bacteroidota</taxon>
        <taxon>Bacteroidia</taxon>
        <taxon>Bacteroidales</taxon>
        <taxon>Candidatus Cryptobacteroides</taxon>
    </lineage>
</organism>
<protein>
    <submittedName>
        <fullName evidence="3">DUF2807 domain-containing protein</fullName>
    </submittedName>
</protein>
<evidence type="ECO:0000313" key="4">
    <source>
        <dbReference type="Proteomes" id="UP000823661"/>
    </source>
</evidence>
<evidence type="ECO:0000313" key="3">
    <source>
        <dbReference type="EMBL" id="MBO8452374.1"/>
    </source>
</evidence>
<dbReference type="Gene3D" id="2.160.20.120">
    <property type="match status" value="1"/>
</dbReference>
<dbReference type="InterPro" id="IPR021255">
    <property type="entry name" value="DUF2807"/>
</dbReference>